<sequence>MQEEAFVGGKLTAFLWSGRTITHDPSGLTSSGYGWNTVLSRR</sequence>
<name>A0AAW0ZXN2_9HYME</name>
<proteinExistence type="predicted"/>
<dbReference type="AlphaFoldDB" id="A0AAW0ZXN2"/>
<evidence type="ECO:0000313" key="1">
    <source>
        <dbReference type="EMBL" id="KAK9302358.1"/>
    </source>
</evidence>
<dbReference type="EMBL" id="JAWNGG020000097">
    <property type="protein sequence ID" value="KAK9302358.1"/>
    <property type="molecule type" value="Genomic_DNA"/>
</dbReference>
<protein>
    <submittedName>
        <fullName evidence="1">Uncharacterized protein</fullName>
    </submittedName>
</protein>
<gene>
    <name evidence="1" type="ORF">QLX08_005615</name>
</gene>
<dbReference type="Proteomes" id="UP001432146">
    <property type="component" value="Unassembled WGS sequence"/>
</dbReference>
<comment type="caution">
    <text evidence="1">The sequence shown here is derived from an EMBL/GenBank/DDBJ whole genome shotgun (WGS) entry which is preliminary data.</text>
</comment>
<evidence type="ECO:0000313" key="2">
    <source>
        <dbReference type="Proteomes" id="UP001432146"/>
    </source>
</evidence>
<accession>A0AAW0ZXN2</accession>
<keyword evidence="2" id="KW-1185">Reference proteome</keyword>
<reference evidence="1 2" key="1">
    <citation type="submission" date="2024-05" db="EMBL/GenBank/DDBJ databases">
        <title>The nuclear and mitochondrial genome assemblies of Tetragonisca angustula (Apidae: Meliponini), a tiny yet remarkable pollinator in the Neotropics.</title>
        <authorList>
            <person name="Ferrari R."/>
            <person name="Ricardo P.C."/>
            <person name="Dias F.C."/>
            <person name="Araujo N.S."/>
            <person name="Soares D.O."/>
            <person name="Zhou Q.-S."/>
            <person name="Zhu C.-D."/>
            <person name="Coutinho L."/>
            <person name="Airas M.C."/>
            <person name="Batista T.M."/>
        </authorList>
    </citation>
    <scope>NUCLEOTIDE SEQUENCE [LARGE SCALE GENOMIC DNA]</scope>
    <source>
        <strain evidence="1">ASF017062</strain>
        <tissue evidence="1">Abdomen</tissue>
    </source>
</reference>
<organism evidence="1 2">
    <name type="scientific">Tetragonisca angustula</name>
    <dbReference type="NCBI Taxonomy" id="166442"/>
    <lineage>
        <taxon>Eukaryota</taxon>
        <taxon>Metazoa</taxon>
        <taxon>Ecdysozoa</taxon>
        <taxon>Arthropoda</taxon>
        <taxon>Hexapoda</taxon>
        <taxon>Insecta</taxon>
        <taxon>Pterygota</taxon>
        <taxon>Neoptera</taxon>
        <taxon>Endopterygota</taxon>
        <taxon>Hymenoptera</taxon>
        <taxon>Apocrita</taxon>
        <taxon>Aculeata</taxon>
        <taxon>Apoidea</taxon>
        <taxon>Anthophila</taxon>
        <taxon>Apidae</taxon>
        <taxon>Tetragonisca</taxon>
    </lineage>
</organism>